<dbReference type="PANTHER" id="PTHR31465:SF9">
    <property type="entry name" value="SPHINGOID LONG-CHAIN BASE TRANSPORTER RSB1"/>
    <property type="match status" value="1"/>
</dbReference>
<feature type="transmembrane region" description="Helical" evidence="6">
    <location>
        <begin position="124"/>
        <end position="148"/>
    </location>
</feature>
<evidence type="ECO:0000256" key="6">
    <source>
        <dbReference type="SAM" id="Phobius"/>
    </source>
</evidence>
<keyword evidence="8" id="KW-1185">Reference proteome</keyword>
<comment type="subcellular location">
    <subcellularLocation>
        <location evidence="1">Membrane</location>
        <topology evidence="1">Multi-pass membrane protein</topology>
    </subcellularLocation>
</comment>
<evidence type="ECO:0000256" key="5">
    <source>
        <dbReference type="SAM" id="MobiDB-lite"/>
    </source>
</evidence>
<keyword evidence="3 6" id="KW-1133">Transmembrane helix</keyword>
<gene>
    <name evidence="7" type="ORF">B0T16DRAFT_198182</name>
</gene>
<proteinExistence type="predicted"/>
<evidence type="ECO:0000313" key="8">
    <source>
        <dbReference type="Proteomes" id="UP001174936"/>
    </source>
</evidence>
<evidence type="ECO:0000256" key="1">
    <source>
        <dbReference type="ARBA" id="ARBA00004141"/>
    </source>
</evidence>
<feature type="compositionally biased region" description="Pro residues" evidence="5">
    <location>
        <begin position="340"/>
        <end position="356"/>
    </location>
</feature>
<accession>A0AA39Y3Q0</accession>
<reference evidence="7" key="1">
    <citation type="submission" date="2023-06" db="EMBL/GenBank/DDBJ databases">
        <title>Genome-scale phylogeny and comparative genomics of the fungal order Sordariales.</title>
        <authorList>
            <consortium name="Lawrence Berkeley National Laboratory"/>
            <person name="Hensen N."/>
            <person name="Bonometti L."/>
            <person name="Westerberg I."/>
            <person name="Brannstrom I.O."/>
            <person name="Guillou S."/>
            <person name="Cros-Aarteil S."/>
            <person name="Calhoun S."/>
            <person name="Haridas S."/>
            <person name="Kuo A."/>
            <person name="Mondo S."/>
            <person name="Pangilinan J."/>
            <person name="Riley R."/>
            <person name="Labutti K."/>
            <person name="Andreopoulos B."/>
            <person name="Lipzen A."/>
            <person name="Chen C."/>
            <person name="Yanf M."/>
            <person name="Daum C."/>
            <person name="Ng V."/>
            <person name="Clum A."/>
            <person name="Steindorff A."/>
            <person name="Ohm R."/>
            <person name="Martin F."/>
            <person name="Silar P."/>
            <person name="Natvig D."/>
            <person name="Lalanne C."/>
            <person name="Gautier V."/>
            <person name="Ament-Velasquez S.L."/>
            <person name="Kruys A."/>
            <person name="Hutchinson M.I."/>
            <person name="Powell A.J."/>
            <person name="Barry K."/>
            <person name="Miller A.N."/>
            <person name="Grigoriev I.V."/>
            <person name="Debuchy R."/>
            <person name="Gladieux P."/>
            <person name="Thoren M.H."/>
            <person name="Johannesson H."/>
        </authorList>
    </citation>
    <scope>NUCLEOTIDE SEQUENCE</scope>
    <source>
        <strain evidence="7">SMH2532-1</strain>
    </source>
</reference>
<dbReference type="AlphaFoldDB" id="A0AA39Y3Q0"/>
<dbReference type="Pfam" id="PF04479">
    <property type="entry name" value="RTA1"/>
    <property type="match status" value="1"/>
</dbReference>
<evidence type="ECO:0000256" key="3">
    <source>
        <dbReference type="ARBA" id="ARBA00022989"/>
    </source>
</evidence>
<protein>
    <submittedName>
        <fullName evidence="7">RTA1 like protein-domain-containing protein</fullName>
    </submittedName>
</protein>
<evidence type="ECO:0000256" key="4">
    <source>
        <dbReference type="ARBA" id="ARBA00023136"/>
    </source>
</evidence>
<evidence type="ECO:0000256" key="2">
    <source>
        <dbReference type="ARBA" id="ARBA00022692"/>
    </source>
</evidence>
<feature type="region of interest" description="Disordered" evidence="5">
    <location>
        <begin position="320"/>
        <end position="407"/>
    </location>
</feature>
<dbReference type="GO" id="GO:0005886">
    <property type="term" value="C:plasma membrane"/>
    <property type="evidence" value="ECO:0007669"/>
    <property type="project" value="TreeGrafter"/>
</dbReference>
<sequence>MQSRECTTQLCQIEDGFSSFQPAPVGNAFMLAAFAILIPANIFTGVRYKTPLYASLIITGLLVEILGHVAAVLLAANVTSHALFCVFLMGTLWGATLIGSANYLALPRVMVIYGKEFSPVSKPVYCIAGLLFLDVLALVFQSVGVAFASGGTEEGVVTQGVQLLVAGLALQLASLVAFLAAYWYFRVKLSRRHYNLDNKFLTVFSSSRFNSWLLCMQLAAILLLVRAAVRAAALSGGFNNALVSSRITTFALDDVLVLLACTIMTVAPVGRAFGNSWEKTSPFSSPEGSVDLPWTNQQTPQLRRLELRASISKPYPINRVFVPPAPQNGQPRQPWQPLRPNRPSPLPSPKKSPPYQRPAYDVSPALTTHFQTPKDSPTQMGQPFPEGSWPLKSPAPSKLVSPNTLWG</sequence>
<dbReference type="GO" id="GO:0000324">
    <property type="term" value="C:fungal-type vacuole"/>
    <property type="evidence" value="ECO:0007669"/>
    <property type="project" value="TreeGrafter"/>
</dbReference>
<name>A0AA39Y3Q0_9PEZI</name>
<feature type="transmembrane region" description="Helical" evidence="6">
    <location>
        <begin position="160"/>
        <end position="185"/>
    </location>
</feature>
<feature type="transmembrane region" description="Helical" evidence="6">
    <location>
        <begin position="28"/>
        <end position="46"/>
    </location>
</feature>
<evidence type="ECO:0000313" key="7">
    <source>
        <dbReference type="EMBL" id="KAK0644531.1"/>
    </source>
</evidence>
<feature type="transmembrane region" description="Helical" evidence="6">
    <location>
        <begin position="81"/>
        <end position="104"/>
    </location>
</feature>
<comment type="caution">
    <text evidence="7">The sequence shown here is derived from an EMBL/GenBank/DDBJ whole genome shotgun (WGS) entry which is preliminary data.</text>
</comment>
<feature type="transmembrane region" description="Helical" evidence="6">
    <location>
        <begin position="53"/>
        <end position="75"/>
    </location>
</feature>
<feature type="compositionally biased region" description="Polar residues" evidence="5">
    <location>
        <begin position="365"/>
        <end position="381"/>
    </location>
</feature>
<keyword evidence="4 6" id="KW-0472">Membrane</keyword>
<dbReference type="Proteomes" id="UP001174936">
    <property type="component" value="Unassembled WGS sequence"/>
</dbReference>
<feature type="transmembrane region" description="Helical" evidence="6">
    <location>
        <begin position="209"/>
        <end position="229"/>
    </location>
</feature>
<dbReference type="EMBL" id="JAULSV010000005">
    <property type="protein sequence ID" value="KAK0644531.1"/>
    <property type="molecule type" value="Genomic_DNA"/>
</dbReference>
<keyword evidence="2 6" id="KW-0812">Transmembrane</keyword>
<dbReference type="InterPro" id="IPR007568">
    <property type="entry name" value="RTA1"/>
</dbReference>
<dbReference type="PANTHER" id="PTHR31465">
    <property type="entry name" value="PROTEIN RTA1-RELATED"/>
    <property type="match status" value="1"/>
</dbReference>
<organism evidence="7 8">
    <name type="scientific">Cercophora newfieldiana</name>
    <dbReference type="NCBI Taxonomy" id="92897"/>
    <lineage>
        <taxon>Eukaryota</taxon>
        <taxon>Fungi</taxon>
        <taxon>Dikarya</taxon>
        <taxon>Ascomycota</taxon>
        <taxon>Pezizomycotina</taxon>
        <taxon>Sordariomycetes</taxon>
        <taxon>Sordariomycetidae</taxon>
        <taxon>Sordariales</taxon>
        <taxon>Lasiosphaeriaceae</taxon>
        <taxon>Cercophora</taxon>
    </lineage>
</organism>